<dbReference type="InterPro" id="IPR029068">
    <property type="entry name" value="Glyas_Bleomycin-R_OHBP_Dase"/>
</dbReference>
<reference evidence="2 3" key="1">
    <citation type="journal article" date="2013" name="Antonie Van Leeuwenhoek">
        <title>Echinimonas agarilytica gen. nov., sp. nov., a new gammaproteobacterium isolated from the sea urchin Strongylocentrotus intermedius.</title>
        <authorList>
            <person name="Nedashkovskaya O.I."/>
            <person name="Stenkova A.M."/>
            <person name="Zhukova N.V."/>
            <person name="Van Trappen S."/>
            <person name="Lee J.S."/>
            <person name="Kim S.B."/>
        </authorList>
    </citation>
    <scope>NUCLEOTIDE SEQUENCE [LARGE SCALE GENOMIC DNA]</scope>
    <source>
        <strain evidence="2 3">KMM 6351</strain>
    </source>
</reference>
<comment type="caution">
    <text evidence="2">The sequence shown here is derived from an EMBL/GenBank/DDBJ whole genome shotgun (WGS) entry which is preliminary data.</text>
</comment>
<evidence type="ECO:0000259" key="1">
    <source>
        <dbReference type="PROSITE" id="PS51819"/>
    </source>
</evidence>
<sequence>MELDHINISAPAALLKVTKDFYCEILQLNVGLRPNLSLPGYWLYSGDLALVHMFESDRHSVAEQLNCLDHVAFKMTNVDALIKRLQDHNVEYIEKRRETPKQTQIFFHDPAGIRLEAIFYGE</sequence>
<proteinExistence type="predicted"/>
<dbReference type="InterPro" id="IPR037523">
    <property type="entry name" value="VOC_core"/>
</dbReference>
<dbReference type="AlphaFoldDB" id="A0AA41W6M1"/>
<dbReference type="InterPro" id="IPR004360">
    <property type="entry name" value="Glyas_Fos-R_dOase_dom"/>
</dbReference>
<dbReference type="EMBL" id="JAMQGP010000004">
    <property type="protein sequence ID" value="MCM2680055.1"/>
    <property type="molecule type" value="Genomic_DNA"/>
</dbReference>
<gene>
    <name evidence="2" type="ORF">NAF29_10300</name>
</gene>
<dbReference type="RefSeq" id="WP_251261481.1">
    <property type="nucleotide sequence ID" value="NZ_JAMQGP010000004.1"/>
</dbReference>
<name>A0AA41W6M1_9GAMM</name>
<dbReference type="PROSITE" id="PS51819">
    <property type="entry name" value="VOC"/>
    <property type="match status" value="1"/>
</dbReference>
<accession>A0AA41W6M1</accession>
<feature type="domain" description="VOC" evidence="1">
    <location>
        <begin position="2"/>
        <end position="120"/>
    </location>
</feature>
<keyword evidence="3" id="KW-1185">Reference proteome</keyword>
<dbReference type="Pfam" id="PF00903">
    <property type="entry name" value="Glyoxalase"/>
    <property type="match status" value="1"/>
</dbReference>
<protein>
    <submittedName>
        <fullName evidence="2">VOC family protein</fullName>
    </submittedName>
</protein>
<dbReference type="Gene3D" id="3.10.180.10">
    <property type="entry name" value="2,3-Dihydroxybiphenyl 1,2-Dioxygenase, domain 1"/>
    <property type="match status" value="1"/>
</dbReference>
<dbReference type="Proteomes" id="UP001165393">
    <property type="component" value="Unassembled WGS sequence"/>
</dbReference>
<evidence type="ECO:0000313" key="2">
    <source>
        <dbReference type="EMBL" id="MCM2680055.1"/>
    </source>
</evidence>
<dbReference type="PANTHER" id="PTHR46142">
    <property type="match status" value="1"/>
</dbReference>
<organism evidence="2 3">
    <name type="scientific">Echinimonas agarilytica</name>
    <dbReference type="NCBI Taxonomy" id="1215918"/>
    <lineage>
        <taxon>Bacteria</taxon>
        <taxon>Pseudomonadati</taxon>
        <taxon>Pseudomonadota</taxon>
        <taxon>Gammaproteobacteria</taxon>
        <taxon>Alteromonadales</taxon>
        <taxon>Echinimonadaceae</taxon>
        <taxon>Echinimonas</taxon>
    </lineage>
</organism>
<dbReference type="PANTHER" id="PTHR46142:SF3">
    <property type="entry name" value="F18B13.24 PROTEIN"/>
    <property type="match status" value="1"/>
</dbReference>
<evidence type="ECO:0000313" key="3">
    <source>
        <dbReference type="Proteomes" id="UP001165393"/>
    </source>
</evidence>
<dbReference type="SUPFAM" id="SSF54593">
    <property type="entry name" value="Glyoxalase/Bleomycin resistance protein/Dihydroxybiphenyl dioxygenase"/>
    <property type="match status" value="1"/>
</dbReference>